<evidence type="ECO:0000256" key="8">
    <source>
        <dbReference type="SAM" id="MobiDB-lite"/>
    </source>
</evidence>
<dbReference type="OrthoDB" id="66881at2759"/>
<evidence type="ECO:0000256" key="7">
    <source>
        <dbReference type="ARBA" id="ARBA00023033"/>
    </source>
</evidence>
<comment type="cofactor">
    <cofactor evidence="1">
        <name>FAD</name>
        <dbReference type="ChEBI" id="CHEBI:57692"/>
    </cofactor>
</comment>
<dbReference type="GO" id="GO:0050660">
    <property type="term" value="F:flavin adenine dinucleotide binding"/>
    <property type="evidence" value="ECO:0007669"/>
    <property type="project" value="InterPro"/>
</dbReference>
<dbReference type="SUPFAM" id="SSF51905">
    <property type="entry name" value="FAD/NAD(P)-binding domain"/>
    <property type="match status" value="2"/>
</dbReference>
<dbReference type="EMBL" id="CP099419">
    <property type="protein sequence ID" value="USW49057.1"/>
    <property type="molecule type" value="Genomic_DNA"/>
</dbReference>
<dbReference type="PANTHER" id="PTHR43098:SF3">
    <property type="entry name" value="L-ORNITHINE N(5)-MONOOXYGENASE-RELATED"/>
    <property type="match status" value="1"/>
</dbReference>
<comment type="similarity">
    <text evidence="2">Belongs to the FAD-binding monooxygenase family.</text>
</comment>
<dbReference type="PANTHER" id="PTHR43098">
    <property type="entry name" value="L-ORNITHINE N(5)-MONOOXYGENASE-RELATED"/>
    <property type="match status" value="1"/>
</dbReference>
<keyword evidence="7 9" id="KW-0503">Monooxygenase</keyword>
<keyword evidence="4" id="KW-0274">FAD</keyword>
<dbReference type="Proteomes" id="UP001056384">
    <property type="component" value="Chromosome 2"/>
</dbReference>
<keyword evidence="6" id="KW-0560">Oxidoreductase</keyword>
<name>A0A9Q9AH33_9PEZI</name>
<evidence type="ECO:0000256" key="2">
    <source>
        <dbReference type="ARBA" id="ARBA00010139"/>
    </source>
</evidence>
<gene>
    <name evidence="9" type="ORF">Slin15195_G023760</name>
</gene>
<proteinExistence type="inferred from homology"/>
<dbReference type="InterPro" id="IPR050775">
    <property type="entry name" value="FAD-binding_Monooxygenases"/>
</dbReference>
<protein>
    <submittedName>
        <fullName evidence="9">Flavin monooxygenase, FAD/NAD(P)-binding domain superfamily</fullName>
    </submittedName>
</protein>
<feature type="region of interest" description="Disordered" evidence="8">
    <location>
        <begin position="1"/>
        <end position="22"/>
    </location>
</feature>
<organism evidence="9 10">
    <name type="scientific">Septoria linicola</name>
    <dbReference type="NCBI Taxonomy" id="215465"/>
    <lineage>
        <taxon>Eukaryota</taxon>
        <taxon>Fungi</taxon>
        <taxon>Dikarya</taxon>
        <taxon>Ascomycota</taxon>
        <taxon>Pezizomycotina</taxon>
        <taxon>Dothideomycetes</taxon>
        <taxon>Dothideomycetidae</taxon>
        <taxon>Mycosphaerellales</taxon>
        <taxon>Mycosphaerellaceae</taxon>
        <taxon>Septoria</taxon>
    </lineage>
</organism>
<keyword evidence="5" id="KW-0521">NADP</keyword>
<dbReference type="AlphaFoldDB" id="A0A9Q9AH33"/>
<sequence length="559" mass="62527">MQRTFKAHAQGTNGHTDGTNGSGPQALELDALIIGGGFAGVYLLHLLRQSGFNVKIIEAGSALGGIWHWNNYPGARVDSQWPVYQLAIPEVFNTFEWKEHYPGASELQRYFQHADKVLDISKDTIYNTRVEQAIWDDEAKKWNITCDTGLKVRTPFLNCCLGFAAKRHFPDWAGLDNFAGYICHSSFWPKEGVDMRGKRVACVGSGATGIQIAQESAKQAEHLTVFVRTPNTCIPMNQAPVDPEKAKGQLIEILPRRLKERYRTVGGFLYDDPTKSVMGTPKEERDAILEAAWKAGGFTILFTFADVQTDITANRYMYDFWASKVRARISDPEKRDILAPLEPPHPFGGKRPSLEQDYYEQLDKDHVTVVDLKKTPIERVVPEGIVTSDGKLHELDIIAMATGFDSLTGSFTQIDIQGINGRSLKEYWSGDQGALSYLGLAVNDFPNMFYTYGPHAPTAYGNGPSIVEPQCEWILESMKRMTANGQTKINAQAQAEQEWKQTVNKLHAGTFRDQVDSWYMGSNIPGKPRQALNYAGGLPLYIDTINEKLEKNWEGFDVS</sequence>
<evidence type="ECO:0000256" key="3">
    <source>
        <dbReference type="ARBA" id="ARBA00022630"/>
    </source>
</evidence>
<evidence type="ECO:0000313" key="9">
    <source>
        <dbReference type="EMBL" id="USW49057.1"/>
    </source>
</evidence>
<evidence type="ECO:0000256" key="4">
    <source>
        <dbReference type="ARBA" id="ARBA00022827"/>
    </source>
</evidence>
<evidence type="ECO:0000256" key="1">
    <source>
        <dbReference type="ARBA" id="ARBA00001974"/>
    </source>
</evidence>
<dbReference type="InterPro" id="IPR020946">
    <property type="entry name" value="Flavin_mOase-like"/>
</dbReference>
<keyword evidence="10" id="KW-1185">Reference proteome</keyword>
<keyword evidence="3" id="KW-0285">Flavoprotein</keyword>
<evidence type="ECO:0000256" key="6">
    <source>
        <dbReference type="ARBA" id="ARBA00023002"/>
    </source>
</evidence>
<dbReference type="InterPro" id="IPR036188">
    <property type="entry name" value="FAD/NAD-bd_sf"/>
</dbReference>
<dbReference type="GO" id="GO:0050661">
    <property type="term" value="F:NADP binding"/>
    <property type="evidence" value="ECO:0007669"/>
    <property type="project" value="InterPro"/>
</dbReference>
<dbReference type="Pfam" id="PF00743">
    <property type="entry name" value="FMO-like"/>
    <property type="match status" value="1"/>
</dbReference>
<feature type="compositionally biased region" description="Polar residues" evidence="8">
    <location>
        <begin position="10"/>
        <end position="22"/>
    </location>
</feature>
<evidence type="ECO:0000256" key="5">
    <source>
        <dbReference type="ARBA" id="ARBA00022857"/>
    </source>
</evidence>
<evidence type="ECO:0000313" key="10">
    <source>
        <dbReference type="Proteomes" id="UP001056384"/>
    </source>
</evidence>
<dbReference type="Gene3D" id="3.50.50.60">
    <property type="entry name" value="FAD/NAD(P)-binding domain"/>
    <property type="match status" value="3"/>
</dbReference>
<dbReference type="GO" id="GO:0004499">
    <property type="term" value="F:N,N-dimethylaniline monooxygenase activity"/>
    <property type="evidence" value="ECO:0007669"/>
    <property type="project" value="InterPro"/>
</dbReference>
<accession>A0A9Q9AH33</accession>
<reference evidence="9" key="1">
    <citation type="submission" date="2022-06" db="EMBL/GenBank/DDBJ databases">
        <title>Complete genome sequences of two strains of the flax pathogen Septoria linicola.</title>
        <authorList>
            <person name="Lapalu N."/>
            <person name="Simon A."/>
            <person name="Demenou B."/>
            <person name="Paumier D."/>
            <person name="Guillot M.-P."/>
            <person name="Gout L."/>
            <person name="Valade R."/>
        </authorList>
    </citation>
    <scope>NUCLEOTIDE SEQUENCE</scope>
    <source>
        <strain evidence="9">SE15195</strain>
    </source>
</reference>